<reference evidence="2 3" key="1">
    <citation type="submission" date="2018-03" db="EMBL/GenBank/DDBJ databases">
        <title>Genomic Encyclopedia of Type Strains, Phase III (KMG-III): the genomes of soil and plant-associated and newly described type strains.</title>
        <authorList>
            <person name="Whitman W."/>
        </authorList>
    </citation>
    <scope>NUCLEOTIDE SEQUENCE [LARGE SCALE GENOMIC DNA]</scope>
    <source>
        <strain evidence="2 3">CGMCC 1.07653</strain>
    </source>
</reference>
<dbReference type="CDD" id="cd01300">
    <property type="entry name" value="YtcJ_like"/>
    <property type="match status" value="1"/>
</dbReference>
<dbReference type="InterPro" id="IPR011059">
    <property type="entry name" value="Metal-dep_hydrolase_composite"/>
</dbReference>
<dbReference type="InterPro" id="IPR032466">
    <property type="entry name" value="Metal_Hydrolase"/>
</dbReference>
<keyword evidence="3" id="KW-1185">Reference proteome</keyword>
<organism evidence="2 3">
    <name type="scientific">Salsuginibacillus halophilus</name>
    <dbReference type="NCBI Taxonomy" id="517424"/>
    <lineage>
        <taxon>Bacteria</taxon>
        <taxon>Bacillati</taxon>
        <taxon>Bacillota</taxon>
        <taxon>Bacilli</taxon>
        <taxon>Bacillales</taxon>
        <taxon>Bacillaceae</taxon>
        <taxon>Salsuginibacillus</taxon>
    </lineage>
</organism>
<dbReference type="Gene3D" id="3.10.310.70">
    <property type="match status" value="1"/>
</dbReference>
<protein>
    <recommendedName>
        <fullName evidence="1">Amidohydrolase 3 domain-containing protein</fullName>
    </recommendedName>
</protein>
<evidence type="ECO:0000259" key="1">
    <source>
        <dbReference type="Pfam" id="PF07969"/>
    </source>
</evidence>
<dbReference type="Gene3D" id="3.20.20.140">
    <property type="entry name" value="Metal-dependent hydrolases"/>
    <property type="match status" value="1"/>
</dbReference>
<dbReference type="GO" id="GO:0016810">
    <property type="term" value="F:hydrolase activity, acting on carbon-nitrogen (but not peptide) bonds"/>
    <property type="evidence" value="ECO:0007669"/>
    <property type="project" value="InterPro"/>
</dbReference>
<accession>A0A2P8HBM8</accession>
<gene>
    <name evidence="2" type="ORF">B0H94_110103</name>
</gene>
<dbReference type="InterPro" id="IPR033932">
    <property type="entry name" value="YtcJ-like"/>
</dbReference>
<dbReference type="Gene3D" id="2.30.40.10">
    <property type="entry name" value="Urease, subunit C, domain 1"/>
    <property type="match status" value="1"/>
</dbReference>
<dbReference type="PANTHER" id="PTHR22642">
    <property type="entry name" value="IMIDAZOLONEPROPIONASE"/>
    <property type="match status" value="1"/>
</dbReference>
<evidence type="ECO:0000313" key="3">
    <source>
        <dbReference type="Proteomes" id="UP000242310"/>
    </source>
</evidence>
<dbReference type="AlphaFoldDB" id="A0A2P8HBM8"/>
<feature type="domain" description="Amidohydrolase 3" evidence="1">
    <location>
        <begin position="49"/>
        <end position="525"/>
    </location>
</feature>
<dbReference type="OrthoDB" id="9767366at2"/>
<proteinExistence type="predicted"/>
<dbReference type="SUPFAM" id="SSF51556">
    <property type="entry name" value="Metallo-dependent hydrolases"/>
    <property type="match status" value="1"/>
</dbReference>
<sequence length="528" mass="58075">MATLWYGGKLRPLNSAEAEAEAVITDGGKIQSVGETAALRSAWRSQITEEVNLDGGVMYPGFVDSHLHMIGVGETMLRLDLSEVRSYESLKKAVSERREQLTPGAWLLGEGWNENEFEHPYIPTLHELDDLAPSQPMVLTRICRHAVLANSLALKLAGITKDTKDPEGGRIERDAHGEPTGYLHETAQDLVRAVIPEKSEAFLRQALETAVDHMHAYGLTGGHTEDLSYYNGYTSTTGLFHEVLRQPGRKLRTHLLVHEHVLDDFLSASVEQTALMTFGAVKIFADGALGGRTAWLSEPYSDNPATTGVQIHTDEGLQKVVERARGAGKAVAVHAIGDSALEQVLDALEAYPAPKGLKDRIIHAEVVRPDLVRRLMELPVVIDAQPRFLASDFPWAYERLGSERVKHVLAWRTLLNSGIACAGGSDAPIEPVDPRLGMHAAVTRCKPGEVHEGYVSEEKITAFEALQMFTIRTAEAEGMAHRRGVIAPGYDADFTVLSEDLLTTEPDIWLETDVKMTIVDETIVYNRT</sequence>
<evidence type="ECO:0000313" key="2">
    <source>
        <dbReference type="EMBL" id="PSL43627.1"/>
    </source>
</evidence>
<dbReference type="Pfam" id="PF07969">
    <property type="entry name" value="Amidohydro_3"/>
    <property type="match status" value="1"/>
</dbReference>
<name>A0A2P8HBM8_9BACI</name>
<dbReference type="InterPro" id="IPR013108">
    <property type="entry name" value="Amidohydro_3"/>
</dbReference>
<dbReference type="Proteomes" id="UP000242310">
    <property type="component" value="Unassembled WGS sequence"/>
</dbReference>
<dbReference type="PANTHER" id="PTHR22642:SF2">
    <property type="entry name" value="PROTEIN LONG AFTER FAR-RED 3"/>
    <property type="match status" value="1"/>
</dbReference>
<dbReference type="SUPFAM" id="SSF51338">
    <property type="entry name" value="Composite domain of metallo-dependent hydrolases"/>
    <property type="match status" value="1"/>
</dbReference>
<dbReference type="EMBL" id="PYAV01000010">
    <property type="protein sequence ID" value="PSL43627.1"/>
    <property type="molecule type" value="Genomic_DNA"/>
</dbReference>
<dbReference type="RefSeq" id="WP_106589287.1">
    <property type="nucleotide sequence ID" value="NZ_PYAV01000010.1"/>
</dbReference>
<comment type="caution">
    <text evidence="2">The sequence shown here is derived from an EMBL/GenBank/DDBJ whole genome shotgun (WGS) entry which is preliminary data.</text>
</comment>